<accession>A0AAV4IQD0</accession>
<name>A0AAV4IQD0_9GAST</name>
<dbReference type="Proteomes" id="UP000762676">
    <property type="component" value="Unassembled WGS sequence"/>
</dbReference>
<evidence type="ECO:0000313" key="1">
    <source>
        <dbReference type="EMBL" id="GFS11603.1"/>
    </source>
</evidence>
<protein>
    <recommendedName>
        <fullName evidence="3">IBB domain-containing protein</fullName>
    </recommendedName>
</protein>
<reference evidence="1 2" key="1">
    <citation type="journal article" date="2021" name="Elife">
        <title>Chloroplast acquisition without the gene transfer in kleptoplastic sea slugs, Plakobranchus ocellatus.</title>
        <authorList>
            <person name="Maeda T."/>
            <person name="Takahashi S."/>
            <person name="Yoshida T."/>
            <person name="Shimamura S."/>
            <person name="Takaki Y."/>
            <person name="Nagai Y."/>
            <person name="Toyoda A."/>
            <person name="Suzuki Y."/>
            <person name="Arimoto A."/>
            <person name="Ishii H."/>
            <person name="Satoh N."/>
            <person name="Nishiyama T."/>
            <person name="Hasebe M."/>
            <person name="Maruyama T."/>
            <person name="Minagawa J."/>
            <person name="Obokata J."/>
            <person name="Shigenobu S."/>
        </authorList>
    </citation>
    <scope>NUCLEOTIDE SEQUENCE [LARGE SCALE GENOMIC DNA]</scope>
</reference>
<organism evidence="1 2">
    <name type="scientific">Elysia marginata</name>
    <dbReference type="NCBI Taxonomy" id="1093978"/>
    <lineage>
        <taxon>Eukaryota</taxon>
        <taxon>Metazoa</taxon>
        <taxon>Spiralia</taxon>
        <taxon>Lophotrochozoa</taxon>
        <taxon>Mollusca</taxon>
        <taxon>Gastropoda</taxon>
        <taxon>Heterobranchia</taxon>
        <taxon>Euthyneura</taxon>
        <taxon>Panpulmonata</taxon>
        <taxon>Sacoglossa</taxon>
        <taxon>Placobranchoidea</taxon>
        <taxon>Plakobranchidae</taxon>
        <taxon>Elysia</taxon>
    </lineage>
</organism>
<dbReference type="AlphaFoldDB" id="A0AAV4IQD0"/>
<proteinExistence type="predicted"/>
<keyword evidence="2" id="KW-1185">Reference proteome</keyword>
<comment type="caution">
    <text evidence="1">The sequence shown here is derived from an EMBL/GenBank/DDBJ whole genome shotgun (WGS) entry which is preliminary data.</text>
</comment>
<gene>
    <name evidence="1" type="ORF">ElyMa_004837900</name>
</gene>
<evidence type="ECO:0008006" key="3">
    <source>
        <dbReference type="Google" id="ProtNLM"/>
    </source>
</evidence>
<sequence>MKQENKDHLSRCAGLSGFHDTRFVYLVDREDDAKRADKMKKEEKIEVKERKRLDIYNEKLKMKTRAKVIMNNNEDKSGGDDIVYGGCGGCQ</sequence>
<dbReference type="EMBL" id="BMAT01009683">
    <property type="protein sequence ID" value="GFS11603.1"/>
    <property type="molecule type" value="Genomic_DNA"/>
</dbReference>
<evidence type="ECO:0000313" key="2">
    <source>
        <dbReference type="Proteomes" id="UP000762676"/>
    </source>
</evidence>